<evidence type="ECO:0000256" key="7">
    <source>
        <dbReference type="ARBA" id="ARBA00023128"/>
    </source>
</evidence>
<keyword evidence="5 9" id="KW-0809">Transit peptide</keyword>
<keyword evidence="3 9" id="KW-0679">Respiratory chain</keyword>
<dbReference type="InterPro" id="IPR006885">
    <property type="entry name" value="NADH_UbQ_FeS_4_mit-like"/>
</dbReference>
<evidence type="ECO:0000256" key="1">
    <source>
        <dbReference type="ARBA" id="ARBA00005882"/>
    </source>
</evidence>
<evidence type="ECO:0000256" key="6">
    <source>
        <dbReference type="ARBA" id="ARBA00022982"/>
    </source>
</evidence>
<gene>
    <name evidence="10" type="ORF">ACOF00016_LOCUS16145</name>
</gene>
<evidence type="ECO:0000256" key="8">
    <source>
        <dbReference type="ARBA" id="ARBA00023136"/>
    </source>
</evidence>
<dbReference type="GO" id="GO:0022900">
    <property type="term" value="P:electron transport chain"/>
    <property type="evidence" value="ECO:0007669"/>
    <property type="project" value="InterPro"/>
</dbReference>
<dbReference type="AlphaFoldDB" id="A0A7S3LCR8"/>
<protein>
    <recommendedName>
        <fullName evidence="9">NADH dehydrogenase [ubiquinone] iron-sulfur protein 4, mitochondrial</fullName>
    </recommendedName>
</protein>
<keyword evidence="4 9" id="KW-0999">Mitochondrion inner membrane</keyword>
<proteinExistence type="inferred from homology"/>
<evidence type="ECO:0000313" key="10">
    <source>
        <dbReference type="EMBL" id="CAE0419300.1"/>
    </source>
</evidence>
<evidence type="ECO:0000256" key="9">
    <source>
        <dbReference type="RuleBase" id="RU367010"/>
    </source>
</evidence>
<comment type="similarity">
    <text evidence="1 9">Belongs to the complex I NDUFS4 subunit family.</text>
</comment>
<keyword evidence="6 9" id="KW-0249">Electron transport</keyword>
<dbReference type="Pfam" id="PF04800">
    <property type="entry name" value="NDUS4"/>
    <property type="match status" value="1"/>
</dbReference>
<dbReference type="InterPro" id="IPR038532">
    <property type="entry name" value="NDUFS4-like_sf"/>
</dbReference>
<evidence type="ECO:0000256" key="3">
    <source>
        <dbReference type="ARBA" id="ARBA00022660"/>
    </source>
</evidence>
<keyword evidence="2 9" id="KW-0813">Transport</keyword>
<dbReference type="GO" id="GO:0005743">
    <property type="term" value="C:mitochondrial inner membrane"/>
    <property type="evidence" value="ECO:0007669"/>
    <property type="project" value="UniProtKB-SubCell"/>
</dbReference>
<comment type="function">
    <text evidence="9">Accessory subunit of the mitochondrial membrane respiratory chain NADH dehydrogenase (Complex I), that is believed not to be involved in catalysis. Complex I functions in the transfer of electrons from NADH to the respiratory chain. The immediate electron acceptor for the enzyme is believed to be ubiquinone.</text>
</comment>
<keyword evidence="8 9" id="KW-0472">Membrane</keyword>
<accession>A0A7S3LCR8</accession>
<evidence type="ECO:0000256" key="4">
    <source>
        <dbReference type="ARBA" id="ARBA00022792"/>
    </source>
</evidence>
<dbReference type="EMBL" id="HBIM01021692">
    <property type="protein sequence ID" value="CAE0419300.1"/>
    <property type="molecule type" value="Transcribed_RNA"/>
</dbReference>
<organism evidence="10">
    <name type="scientific">Amphora coffeiformis</name>
    <dbReference type="NCBI Taxonomy" id="265554"/>
    <lineage>
        <taxon>Eukaryota</taxon>
        <taxon>Sar</taxon>
        <taxon>Stramenopiles</taxon>
        <taxon>Ochrophyta</taxon>
        <taxon>Bacillariophyta</taxon>
        <taxon>Bacillariophyceae</taxon>
        <taxon>Bacillariophycidae</taxon>
        <taxon>Thalassiophysales</taxon>
        <taxon>Catenulaceae</taxon>
        <taxon>Amphora</taxon>
    </lineage>
</organism>
<evidence type="ECO:0000256" key="5">
    <source>
        <dbReference type="ARBA" id="ARBA00022946"/>
    </source>
</evidence>
<dbReference type="PANTHER" id="PTHR12219">
    <property type="entry name" value="NADH-UBIQUINONE OXIDOREDUCTASE"/>
    <property type="match status" value="1"/>
</dbReference>
<reference evidence="10" key="1">
    <citation type="submission" date="2021-01" db="EMBL/GenBank/DDBJ databases">
        <authorList>
            <person name="Corre E."/>
            <person name="Pelletier E."/>
            <person name="Niang G."/>
            <person name="Scheremetjew M."/>
            <person name="Finn R."/>
            <person name="Kale V."/>
            <person name="Holt S."/>
            <person name="Cochrane G."/>
            <person name="Meng A."/>
            <person name="Brown T."/>
            <person name="Cohen L."/>
        </authorList>
    </citation>
    <scope>NUCLEOTIDE SEQUENCE</scope>
    <source>
        <strain evidence="10">CCMP127</strain>
    </source>
</reference>
<comment type="subcellular location">
    <subcellularLocation>
        <location evidence="9">Mitochondrion inner membrane</location>
        <topology evidence="9">Peripheral membrane protein</topology>
        <orientation evidence="9">Matrix side</orientation>
    </subcellularLocation>
</comment>
<keyword evidence="7 9" id="KW-0496">Mitochondrion</keyword>
<dbReference type="PANTHER" id="PTHR12219:SF8">
    <property type="entry name" value="NADH DEHYDROGENASE [UBIQUINONE] IRON-SULFUR PROTEIN 4, MITOCHONDRIAL"/>
    <property type="match status" value="1"/>
</dbReference>
<dbReference type="Gene3D" id="3.30.160.190">
    <property type="entry name" value="atu1810 like domain"/>
    <property type="match status" value="1"/>
</dbReference>
<sequence length="263" mass="29567">MLTSRAILRSSAVSRSSLTRAAVWQRAMSSKSVQAAKPEEEDEDALPAVTRMRKEMSRSNPHQIMGPTGETWLPAPVLPEDPKEIAALDPADERFRTKLDGSERTVVIRQGIKSARQAPLNPENTWHICFYEDGMISQKWVNPLMGWQSTSDPYASSPPLTFPNASDAVYFAKKRGWNYVVKKPITRVLRDDDVQYQDNFLPQAIATKVQMEGTACDHWKRSNAGTSHYFRPLKYHGDGTVGQHGPNGDAKIAPHVEAYYKLR</sequence>
<evidence type="ECO:0000256" key="2">
    <source>
        <dbReference type="ARBA" id="ARBA00022448"/>
    </source>
</evidence>
<name>A0A7S3LCR8_9STRA</name>